<dbReference type="PROSITE" id="PS00307">
    <property type="entry name" value="LECTIN_LEGUME_BETA"/>
    <property type="match status" value="1"/>
</dbReference>
<feature type="domain" description="Legume lectin" evidence="5">
    <location>
        <begin position="25"/>
        <end position="82"/>
    </location>
</feature>
<protein>
    <recommendedName>
        <fullName evidence="5">Legume lectin domain-containing protein</fullName>
    </recommendedName>
</protein>
<reference evidence="6 7" key="1">
    <citation type="submission" date="2024-08" db="EMBL/GenBank/DDBJ databases">
        <title>Insights into the chromosomal genome structure of Flemingia macrophylla.</title>
        <authorList>
            <person name="Ding Y."/>
            <person name="Zhao Y."/>
            <person name="Bi W."/>
            <person name="Wu M."/>
            <person name="Zhao G."/>
            <person name="Gong Y."/>
            <person name="Li W."/>
            <person name="Zhang P."/>
        </authorList>
    </citation>
    <scope>NUCLEOTIDE SEQUENCE [LARGE SCALE GENOMIC DNA]</scope>
    <source>
        <strain evidence="6">DYQJB</strain>
        <tissue evidence="6">Leaf</tissue>
    </source>
</reference>
<comment type="subcellular location">
    <subcellularLocation>
        <location evidence="1">Secreted</location>
        <location evidence="1">Cell wall</location>
    </subcellularLocation>
</comment>
<accession>A0ABD1LU48</accession>
<dbReference type="Pfam" id="PF00139">
    <property type="entry name" value="Lectin_legB"/>
    <property type="match status" value="1"/>
</dbReference>
<dbReference type="GO" id="GO:0030246">
    <property type="term" value="F:carbohydrate binding"/>
    <property type="evidence" value="ECO:0007669"/>
    <property type="project" value="UniProtKB-KW"/>
</dbReference>
<keyword evidence="3" id="KW-0134">Cell wall</keyword>
<evidence type="ECO:0000256" key="4">
    <source>
        <dbReference type="ARBA" id="ARBA00022734"/>
    </source>
</evidence>
<gene>
    <name evidence="6" type="ORF">Fmac_020485</name>
</gene>
<evidence type="ECO:0000313" key="6">
    <source>
        <dbReference type="EMBL" id="KAL2327058.1"/>
    </source>
</evidence>
<dbReference type="InterPro" id="IPR019825">
    <property type="entry name" value="Lectin_legB_Mn/Ca_BS"/>
</dbReference>
<sequence length="259" mass="29000">MSNIYILSLPRKVVRAAIDAGGGGFIAVEFDTLMDMEFNDINVNHIGMDFNSVVLSEVVDLTSIRIDLKSGDLINAWIEFNGLNDFMYMGFSGSMQGSTKIHKIEWWSFGSSSNAGQYTAQSISVKGANGQSLGTYDSATVGVDSDYFCAIETVVFVEYECKGKGAFRRFRVPWSKSFCYQEARSFLDKNFIDGEQWLRLYLHPSSLKVICAIYRQQTSEEQMSKGDGSQEGEQPHAMLIPMEYFFMGRGLYRPAQGAL</sequence>
<dbReference type="Gene3D" id="2.160.20.10">
    <property type="entry name" value="Single-stranded right-handed beta-helix, Pectin lyase-like"/>
    <property type="match status" value="1"/>
</dbReference>
<proteinExistence type="inferred from homology"/>
<name>A0ABD1LU48_9FABA</name>
<evidence type="ECO:0000259" key="5">
    <source>
        <dbReference type="Pfam" id="PF00139"/>
    </source>
</evidence>
<dbReference type="SUPFAM" id="SSF49899">
    <property type="entry name" value="Concanavalin A-like lectins/glucanases"/>
    <property type="match status" value="1"/>
</dbReference>
<dbReference type="Proteomes" id="UP001603857">
    <property type="component" value="Unassembled WGS sequence"/>
</dbReference>
<dbReference type="EMBL" id="JBGMDY010000007">
    <property type="protein sequence ID" value="KAL2327058.1"/>
    <property type="molecule type" value="Genomic_DNA"/>
</dbReference>
<dbReference type="InterPro" id="IPR013320">
    <property type="entry name" value="ConA-like_dom_sf"/>
</dbReference>
<evidence type="ECO:0000256" key="3">
    <source>
        <dbReference type="ARBA" id="ARBA00022512"/>
    </source>
</evidence>
<organism evidence="6 7">
    <name type="scientific">Flemingia macrophylla</name>
    <dbReference type="NCBI Taxonomy" id="520843"/>
    <lineage>
        <taxon>Eukaryota</taxon>
        <taxon>Viridiplantae</taxon>
        <taxon>Streptophyta</taxon>
        <taxon>Embryophyta</taxon>
        <taxon>Tracheophyta</taxon>
        <taxon>Spermatophyta</taxon>
        <taxon>Magnoliopsida</taxon>
        <taxon>eudicotyledons</taxon>
        <taxon>Gunneridae</taxon>
        <taxon>Pentapetalae</taxon>
        <taxon>rosids</taxon>
        <taxon>fabids</taxon>
        <taxon>Fabales</taxon>
        <taxon>Fabaceae</taxon>
        <taxon>Papilionoideae</taxon>
        <taxon>50 kb inversion clade</taxon>
        <taxon>NPAAA clade</taxon>
        <taxon>indigoferoid/millettioid clade</taxon>
        <taxon>Phaseoleae</taxon>
        <taxon>Flemingia</taxon>
    </lineage>
</organism>
<keyword evidence="4" id="KW-0430">Lectin</keyword>
<evidence type="ECO:0000256" key="2">
    <source>
        <dbReference type="ARBA" id="ARBA00007606"/>
    </source>
</evidence>
<dbReference type="PANTHER" id="PTHR32401:SF48">
    <property type="entry name" value="LEGUME LECTIN DOMAIN-CONTAINING PROTEIN"/>
    <property type="match status" value="1"/>
</dbReference>
<dbReference type="Gene3D" id="2.60.120.200">
    <property type="match status" value="2"/>
</dbReference>
<dbReference type="PANTHER" id="PTHR32401">
    <property type="entry name" value="CONCANAVALIN A-LIKE LECTIN FAMILY PROTEIN"/>
    <property type="match status" value="1"/>
</dbReference>
<comment type="similarity">
    <text evidence="2">Belongs to the leguminous lectin family.</text>
</comment>
<dbReference type="InterPro" id="IPR001220">
    <property type="entry name" value="Legume_lectin_dom"/>
</dbReference>
<keyword evidence="7" id="KW-1185">Reference proteome</keyword>
<evidence type="ECO:0000256" key="1">
    <source>
        <dbReference type="ARBA" id="ARBA00004191"/>
    </source>
</evidence>
<comment type="caution">
    <text evidence="6">The sequence shown here is derived from an EMBL/GenBank/DDBJ whole genome shotgun (WGS) entry which is preliminary data.</text>
</comment>
<dbReference type="AlphaFoldDB" id="A0ABD1LU48"/>
<evidence type="ECO:0000313" key="7">
    <source>
        <dbReference type="Proteomes" id="UP001603857"/>
    </source>
</evidence>
<keyword evidence="3" id="KW-0964">Secreted</keyword>
<dbReference type="InterPro" id="IPR012334">
    <property type="entry name" value="Pectin_lyas_fold"/>
</dbReference>
<dbReference type="InterPro" id="IPR050258">
    <property type="entry name" value="Leguminous_Lectin"/>
</dbReference>